<feature type="chain" id="PRO_5038528149" evidence="1">
    <location>
        <begin position="27"/>
        <end position="239"/>
    </location>
</feature>
<name>B8D128_HALOH</name>
<dbReference type="HOGENOM" id="CLU_1159809_0_0_9"/>
<accession>B8D128</accession>
<evidence type="ECO:0000313" key="2">
    <source>
        <dbReference type="EMBL" id="ACL68997.1"/>
    </source>
</evidence>
<dbReference type="Proteomes" id="UP000000719">
    <property type="component" value="Chromosome"/>
</dbReference>
<proteinExistence type="predicted"/>
<keyword evidence="3" id="KW-1185">Reference proteome</keyword>
<sequence length="239" mass="28368">MLKKLLNIFILLCLLGSLHHLNPAYMVYASKPENLTSPEQLCYQVITQQMQLDNFTVDVFLKVNFSSEQKSEFNFKYHFKKPDLTYIDTTDFVLLPTETLKSLHPSFFQLENYHLSFVDKKGNNYQFELKPRDPRKNFIIHLWIDRKEKYIKQARISFKTPSVNEVFYLTARYKKMDTFSMPVEVEGNLAIPTKFNSEWQIKDFKEGSFHLSLKNYKINRGIPAPILEKMKMKKKSKTR</sequence>
<evidence type="ECO:0000313" key="3">
    <source>
        <dbReference type="Proteomes" id="UP000000719"/>
    </source>
</evidence>
<dbReference type="KEGG" id="hor:Hore_02360"/>
<gene>
    <name evidence="2" type="ordered locus">Hore_02360</name>
</gene>
<organism evidence="2 3">
    <name type="scientific">Halothermothrix orenii (strain H 168 / OCM 544 / DSM 9562)</name>
    <dbReference type="NCBI Taxonomy" id="373903"/>
    <lineage>
        <taxon>Bacteria</taxon>
        <taxon>Bacillati</taxon>
        <taxon>Bacillota</taxon>
        <taxon>Clostridia</taxon>
        <taxon>Halanaerobiales</taxon>
        <taxon>Halothermotrichaceae</taxon>
        <taxon>Halothermothrix</taxon>
    </lineage>
</organism>
<protein>
    <submittedName>
        <fullName evidence="2">Uncharacterized protein</fullName>
    </submittedName>
</protein>
<dbReference type="RefSeq" id="WP_012635195.1">
    <property type="nucleotide sequence ID" value="NC_011899.1"/>
</dbReference>
<evidence type="ECO:0000256" key="1">
    <source>
        <dbReference type="SAM" id="SignalP"/>
    </source>
</evidence>
<dbReference type="AlphaFoldDB" id="B8D128"/>
<reference evidence="2 3" key="1">
    <citation type="journal article" date="2009" name="PLoS ONE">
        <title>Genome analysis of the anaerobic thermohalophilic bacterium Halothermothrix orenii.</title>
        <authorList>
            <person name="Mavromatis K."/>
            <person name="Ivanova N."/>
            <person name="Anderson I."/>
            <person name="Lykidis A."/>
            <person name="Hooper S.D."/>
            <person name="Sun H."/>
            <person name="Kunin V."/>
            <person name="Lapidus A."/>
            <person name="Hugenholtz P."/>
            <person name="Patel B."/>
            <person name="Kyrpides N.C."/>
        </authorList>
    </citation>
    <scope>NUCLEOTIDE SEQUENCE [LARGE SCALE GENOMIC DNA]</scope>
    <source>
        <strain evidence="3">H 168 / OCM 544 / DSM 9562</strain>
    </source>
</reference>
<dbReference type="EMBL" id="CP001098">
    <property type="protein sequence ID" value="ACL68997.1"/>
    <property type="molecule type" value="Genomic_DNA"/>
</dbReference>
<keyword evidence="1" id="KW-0732">Signal</keyword>
<feature type="signal peptide" evidence="1">
    <location>
        <begin position="1"/>
        <end position="26"/>
    </location>
</feature>
<dbReference type="STRING" id="373903.Hore_02360"/>